<dbReference type="PANTHER" id="PTHR42847">
    <property type="entry name" value="ALKANESULFONATE MONOOXYGENASE"/>
    <property type="match status" value="1"/>
</dbReference>
<evidence type="ECO:0000256" key="2">
    <source>
        <dbReference type="ARBA" id="ARBA00022643"/>
    </source>
</evidence>
<dbReference type="InterPro" id="IPR050172">
    <property type="entry name" value="SsuD_RutA_monooxygenase"/>
</dbReference>
<dbReference type="Gene3D" id="3.20.20.30">
    <property type="entry name" value="Luciferase-like domain"/>
    <property type="match status" value="1"/>
</dbReference>
<dbReference type="InterPro" id="IPR022480">
    <property type="entry name" value="F420_MSMEG2906"/>
</dbReference>
<dbReference type="Pfam" id="PF00296">
    <property type="entry name" value="Bac_luciferase"/>
    <property type="match status" value="1"/>
</dbReference>
<dbReference type="NCBIfam" id="TIGR03856">
    <property type="entry name" value="F420_MSMEG_2906"/>
    <property type="match status" value="1"/>
</dbReference>
<gene>
    <name evidence="7" type="ORF">ACIB24_18395</name>
</gene>
<name>A0ABW8ASG1_9ACTN</name>
<keyword evidence="3" id="KW-0560">Oxidoreductase</keyword>
<accession>A0ABW8ASG1</accession>
<keyword evidence="8" id="KW-1185">Reference proteome</keyword>
<keyword evidence="1" id="KW-0285">Flavoprotein</keyword>
<evidence type="ECO:0000256" key="3">
    <source>
        <dbReference type="ARBA" id="ARBA00023002"/>
    </source>
</evidence>
<dbReference type="InterPro" id="IPR011251">
    <property type="entry name" value="Luciferase-like_dom"/>
</dbReference>
<evidence type="ECO:0000256" key="1">
    <source>
        <dbReference type="ARBA" id="ARBA00022630"/>
    </source>
</evidence>
<dbReference type="PANTHER" id="PTHR42847:SF8">
    <property type="entry name" value="CONSERVED PROTEIN"/>
    <property type="match status" value="1"/>
</dbReference>
<evidence type="ECO:0000259" key="6">
    <source>
        <dbReference type="Pfam" id="PF00296"/>
    </source>
</evidence>
<evidence type="ECO:0000313" key="7">
    <source>
        <dbReference type="EMBL" id="MFI7589038.1"/>
    </source>
</evidence>
<evidence type="ECO:0000256" key="5">
    <source>
        <dbReference type="SAM" id="MobiDB-lite"/>
    </source>
</evidence>
<evidence type="ECO:0000313" key="8">
    <source>
        <dbReference type="Proteomes" id="UP001612915"/>
    </source>
</evidence>
<sequence>MVPRPVRIALAVQPQHSDYPTIRRVVGEAEDLGVDMICVWDHFFPLFGTDDGWEAGRNFEAWSLLAAWAEQTSRVELAPLVSPVGFRNPDLLADMARTVDHISGGRLVLGLGGGWFERDYAEYGYPFGTAGARLGELEAAVPRIKARWSALNPPPLRDIPVLIGGGGEQRTLRLVARHADIWHCIGTPELLARKQQVLDDWCRVEGRDPSTIERSTHGGAPTSRHVPSWERSPDPYGPQLLELGFTRFTIRSGGPDFDLGPVREWVAWRDEVNRDRPVERSGP</sequence>
<comment type="caution">
    <text evidence="7">The sequence shown here is derived from an EMBL/GenBank/DDBJ whole genome shotgun (WGS) entry which is preliminary data.</text>
</comment>
<evidence type="ECO:0000256" key="4">
    <source>
        <dbReference type="ARBA" id="ARBA00023033"/>
    </source>
</evidence>
<protein>
    <submittedName>
        <fullName evidence="7">LLM class F420-dependent oxidoreductase</fullName>
    </submittedName>
</protein>
<dbReference type="InterPro" id="IPR036661">
    <property type="entry name" value="Luciferase-like_sf"/>
</dbReference>
<feature type="domain" description="Luciferase-like" evidence="6">
    <location>
        <begin position="17"/>
        <end position="215"/>
    </location>
</feature>
<dbReference type="EMBL" id="JBITLV010000006">
    <property type="protein sequence ID" value="MFI7589038.1"/>
    <property type="molecule type" value="Genomic_DNA"/>
</dbReference>
<proteinExistence type="predicted"/>
<feature type="region of interest" description="Disordered" evidence="5">
    <location>
        <begin position="208"/>
        <end position="233"/>
    </location>
</feature>
<keyword evidence="2" id="KW-0288">FMN</keyword>
<dbReference type="SUPFAM" id="SSF51679">
    <property type="entry name" value="Bacterial luciferase-like"/>
    <property type="match status" value="1"/>
</dbReference>
<dbReference type="Proteomes" id="UP001612915">
    <property type="component" value="Unassembled WGS sequence"/>
</dbReference>
<organism evidence="7 8">
    <name type="scientific">Spongisporangium articulatum</name>
    <dbReference type="NCBI Taxonomy" id="3362603"/>
    <lineage>
        <taxon>Bacteria</taxon>
        <taxon>Bacillati</taxon>
        <taxon>Actinomycetota</taxon>
        <taxon>Actinomycetes</taxon>
        <taxon>Kineosporiales</taxon>
        <taxon>Kineosporiaceae</taxon>
        <taxon>Spongisporangium</taxon>
    </lineage>
</organism>
<keyword evidence="4" id="KW-0503">Monooxygenase</keyword>
<dbReference type="RefSeq" id="WP_398283337.1">
    <property type="nucleotide sequence ID" value="NZ_JBITLV010000006.1"/>
</dbReference>
<reference evidence="7 8" key="1">
    <citation type="submission" date="2024-10" db="EMBL/GenBank/DDBJ databases">
        <title>The Natural Products Discovery Center: Release of the First 8490 Sequenced Strains for Exploring Actinobacteria Biosynthetic Diversity.</title>
        <authorList>
            <person name="Kalkreuter E."/>
            <person name="Kautsar S.A."/>
            <person name="Yang D."/>
            <person name="Bader C.D."/>
            <person name="Teijaro C.N."/>
            <person name="Fluegel L."/>
            <person name="Davis C.M."/>
            <person name="Simpson J.R."/>
            <person name="Lauterbach L."/>
            <person name="Steele A.D."/>
            <person name="Gui C."/>
            <person name="Meng S."/>
            <person name="Li G."/>
            <person name="Viehrig K."/>
            <person name="Ye F."/>
            <person name="Su P."/>
            <person name="Kiefer A.F."/>
            <person name="Nichols A."/>
            <person name="Cepeda A.J."/>
            <person name="Yan W."/>
            <person name="Fan B."/>
            <person name="Jiang Y."/>
            <person name="Adhikari A."/>
            <person name="Zheng C.-J."/>
            <person name="Schuster L."/>
            <person name="Cowan T.M."/>
            <person name="Smanski M.J."/>
            <person name="Chevrette M.G."/>
            <person name="De Carvalho L.P.S."/>
            <person name="Shen B."/>
        </authorList>
    </citation>
    <scope>NUCLEOTIDE SEQUENCE [LARGE SCALE GENOMIC DNA]</scope>
    <source>
        <strain evidence="7 8">NPDC049639</strain>
    </source>
</reference>